<reference evidence="3 4" key="1">
    <citation type="journal article" date="2020" name="G3 (Bethesda)">
        <title>Improved Reference Genome for Cyclotella cryptica CCMP332, a Model for Cell Wall Morphogenesis, Salinity Adaptation, and Lipid Production in Diatoms (Bacillariophyta).</title>
        <authorList>
            <person name="Roberts W.R."/>
            <person name="Downey K.M."/>
            <person name="Ruck E.C."/>
            <person name="Traller J.C."/>
            <person name="Alverson A.J."/>
        </authorList>
    </citation>
    <scope>NUCLEOTIDE SEQUENCE [LARGE SCALE GENOMIC DNA]</scope>
    <source>
        <strain evidence="3 4">CCMP332</strain>
    </source>
</reference>
<evidence type="ECO:0000313" key="4">
    <source>
        <dbReference type="Proteomes" id="UP001516023"/>
    </source>
</evidence>
<evidence type="ECO:0000313" key="3">
    <source>
        <dbReference type="EMBL" id="KAL3796010.1"/>
    </source>
</evidence>
<dbReference type="SMART" id="SM00225">
    <property type="entry name" value="BTB"/>
    <property type="match status" value="1"/>
</dbReference>
<dbReference type="CDD" id="cd18186">
    <property type="entry name" value="BTB_POZ_ZBTB_KLHL-like"/>
    <property type="match status" value="1"/>
</dbReference>
<dbReference type="PANTHER" id="PTHR24410:SF23">
    <property type="entry name" value="BTB DOMAIN-CONTAINING PROTEIN-RELATED"/>
    <property type="match status" value="1"/>
</dbReference>
<dbReference type="InterPro" id="IPR011333">
    <property type="entry name" value="SKP1/BTB/POZ_sf"/>
</dbReference>
<dbReference type="Pfam" id="PF00651">
    <property type="entry name" value="BTB"/>
    <property type="match status" value="1"/>
</dbReference>
<gene>
    <name evidence="3" type="ORF">HJC23_013067</name>
</gene>
<dbReference type="PROSITE" id="PS50097">
    <property type="entry name" value="BTB"/>
    <property type="match status" value="1"/>
</dbReference>
<dbReference type="InterPro" id="IPR051481">
    <property type="entry name" value="BTB-POZ/Galectin-3-binding"/>
</dbReference>
<sequence length="569" mass="63825">MIPTMPAQLSSSAKETTESVSKAFKSLYSNALQCSPDMSLASLTSQLPLPSECHSANRDADGAVTLDWRADPTTSMSDLTLVVYDGSGGVPYYVHTLLLAFGGRRSGFVAEQLKQQQKKGGATSKDKEYKIEIYVPPLAAQHMPTFLDYIYGSTLQLSTSSAPSLRYLSNRFDVRDLHTQITKSFLPQDLELSTAPQYCMAADELKDYELRDKALRVMAERMERMNATHLREMSPRLMRSLVQCDQLECGGVILSEKVAQWLRCRDETQKDAETMQQVDSIRSSQNSNNANQIVPLSDEDFYWITHVQHMPQISQREALFFLDYGAKYPSVMNEVGPGSLKHRCLAACSGSWAMDYLAAHLENPDEVKMDLYQNLDNKLKVQLLESAMVSAKVMGEEKKRQSSQKEQLERDIVRSEEIMYENLNREVECPSIAKFNKVVVLGCGIPSANGVYISDCNSSSTLSPRSPPNKNQDANNITYEKEAVWNGSRVTFILAPQKSGHYYSHYKLAVRQNYQTKVLYTSPTLTRGSRNGGAKQVKLPEHGWEVEGEEEGIHPPPMFVGRIVGDMEE</sequence>
<accession>A0ABD3Q6P5</accession>
<proteinExistence type="predicted"/>
<organism evidence="3 4">
    <name type="scientific">Cyclotella cryptica</name>
    <dbReference type="NCBI Taxonomy" id="29204"/>
    <lineage>
        <taxon>Eukaryota</taxon>
        <taxon>Sar</taxon>
        <taxon>Stramenopiles</taxon>
        <taxon>Ochrophyta</taxon>
        <taxon>Bacillariophyta</taxon>
        <taxon>Coscinodiscophyceae</taxon>
        <taxon>Thalassiosirophycidae</taxon>
        <taxon>Stephanodiscales</taxon>
        <taxon>Stephanodiscaceae</taxon>
        <taxon>Cyclotella</taxon>
    </lineage>
</organism>
<keyword evidence="1" id="KW-0175">Coiled coil</keyword>
<feature type="coiled-coil region" evidence="1">
    <location>
        <begin position="391"/>
        <end position="418"/>
    </location>
</feature>
<dbReference type="PANTHER" id="PTHR24410">
    <property type="entry name" value="HL07962P-RELATED"/>
    <property type="match status" value="1"/>
</dbReference>
<dbReference type="Gene3D" id="3.30.710.10">
    <property type="entry name" value="Potassium Channel Kv1.1, Chain A"/>
    <property type="match status" value="1"/>
</dbReference>
<name>A0ABD3Q6P5_9STRA</name>
<comment type="caution">
    <text evidence="3">The sequence shown here is derived from an EMBL/GenBank/DDBJ whole genome shotgun (WGS) entry which is preliminary data.</text>
</comment>
<evidence type="ECO:0000259" key="2">
    <source>
        <dbReference type="PROSITE" id="PS50097"/>
    </source>
</evidence>
<dbReference type="EMBL" id="JABMIG020000066">
    <property type="protein sequence ID" value="KAL3796010.1"/>
    <property type="molecule type" value="Genomic_DNA"/>
</dbReference>
<dbReference type="AlphaFoldDB" id="A0ABD3Q6P5"/>
<dbReference type="SUPFAM" id="SSF54695">
    <property type="entry name" value="POZ domain"/>
    <property type="match status" value="1"/>
</dbReference>
<keyword evidence="4" id="KW-1185">Reference proteome</keyword>
<feature type="domain" description="BTB" evidence="2">
    <location>
        <begin position="77"/>
        <end position="159"/>
    </location>
</feature>
<dbReference type="InterPro" id="IPR000210">
    <property type="entry name" value="BTB/POZ_dom"/>
</dbReference>
<protein>
    <recommendedName>
        <fullName evidence="2">BTB domain-containing protein</fullName>
    </recommendedName>
</protein>
<evidence type="ECO:0000256" key="1">
    <source>
        <dbReference type="SAM" id="Coils"/>
    </source>
</evidence>
<dbReference type="Proteomes" id="UP001516023">
    <property type="component" value="Unassembled WGS sequence"/>
</dbReference>